<evidence type="ECO:0000259" key="1">
    <source>
        <dbReference type="Pfam" id="PF16242"/>
    </source>
</evidence>
<accession>A0A4Q2U7Y5</accession>
<dbReference type="Gene3D" id="2.30.110.10">
    <property type="entry name" value="Electron Transport, Fmn-binding Protein, Chain A"/>
    <property type="match status" value="1"/>
</dbReference>
<comment type="caution">
    <text evidence="2">The sequence shown here is derived from an EMBL/GenBank/DDBJ whole genome shotgun (WGS) entry which is preliminary data.</text>
</comment>
<reference evidence="2 3" key="1">
    <citation type="submission" date="2018-12" db="EMBL/GenBank/DDBJ databases">
        <authorList>
            <person name="Grouzdev D.S."/>
            <person name="Krutkina M.S."/>
        </authorList>
    </citation>
    <scope>NUCLEOTIDE SEQUENCE [LARGE SCALE GENOMIC DNA]</scope>
    <source>
        <strain evidence="2 3">RmlP026</strain>
    </source>
</reference>
<dbReference type="PANTHER" id="PTHR34818">
    <property type="entry name" value="PROTEIN BLI-3"/>
    <property type="match status" value="1"/>
</dbReference>
<dbReference type="SUPFAM" id="SSF50475">
    <property type="entry name" value="FMN-binding split barrel"/>
    <property type="match status" value="1"/>
</dbReference>
<dbReference type="OrthoDB" id="1432662at2"/>
<dbReference type="AlphaFoldDB" id="A0A4Q2U7Y5"/>
<dbReference type="EMBL" id="QYBB01000006">
    <property type="protein sequence ID" value="RYC32580.1"/>
    <property type="molecule type" value="Genomic_DNA"/>
</dbReference>
<evidence type="ECO:0000313" key="3">
    <source>
        <dbReference type="Proteomes" id="UP000290759"/>
    </source>
</evidence>
<evidence type="ECO:0000313" key="2">
    <source>
        <dbReference type="EMBL" id="RYC32580.1"/>
    </source>
</evidence>
<dbReference type="RefSeq" id="WP_129225090.1">
    <property type="nucleotide sequence ID" value="NZ_QYBB01000006.1"/>
</dbReference>
<reference evidence="2 3" key="2">
    <citation type="submission" date="2019-02" db="EMBL/GenBank/DDBJ databases">
        <title>'Lichenibacterium ramalinii' gen. nov. sp. nov., 'Lichenibacterium minor' gen. nov. sp. nov.</title>
        <authorList>
            <person name="Pankratov T."/>
        </authorList>
    </citation>
    <scope>NUCLEOTIDE SEQUENCE [LARGE SCALE GENOMIC DNA]</scope>
    <source>
        <strain evidence="2 3">RmlP026</strain>
    </source>
</reference>
<dbReference type="Proteomes" id="UP000290759">
    <property type="component" value="Unassembled WGS sequence"/>
</dbReference>
<dbReference type="Pfam" id="PF16242">
    <property type="entry name" value="Pyrid_ox_like"/>
    <property type="match status" value="1"/>
</dbReference>
<name>A0A4Q2U7Y5_9HYPH</name>
<keyword evidence="3" id="KW-1185">Reference proteome</keyword>
<protein>
    <recommendedName>
        <fullName evidence="1">General stress protein FMN-binding split barrel domain-containing protein</fullName>
    </recommendedName>
</protein>
<organism evidence="2 3">
    <name type="scientific">Lichenibacterium minor</name>
    <dbReference type="NCBI Taxonomy" id="2316528"/>
    <lineage>
        <taxon>Bacteria</taxon>
        <taxon>Pseudomonadati</taxon>
        <taxon>Pseudomonadota</taxon>
        <taxon>Alphaproteobacteria</taxon>
        <taxon>Hyphomicrobiales</taxon>
        <taxon>Lichenihabitantaceae</taxon>
        <taxon>Lichenibacterium</taxon>
    </lineage>
</organism>
<proteinExistence type="predicted"/>
<dbReference type="InterPro" id="IPR012349">
    <property type="entry name" value="Split_barrel_FMN-bd"/>
</dbReference>
<sequence>MDQHEEHARTKVMEIVKELNIAMLSTRGPDGKFHSRPMAVSDAEFKGKLYFLTDVRSGKTHDLETDSETIVTFSDAKAQKYVAMRGRGTITTDKTAVRDHWTPSAKAWFPKGVEDPDIAVITVDIEDAEYWDAPSGKIVVLYAYAKAVVTGHKPGNVGEHERVSMS</sequence>
<dbReference type="InterPro" id="IPR052917">
    <property type="entry name" value="Stress-Dev_Protein"/>
</dbReference>
<gene>
    <name evidence="2" type="ORF">D3273_07530</name>
</gene>
<dbReference type="InterPro" id="IPR038725">
    <property type="entry name" value="YdaG_split_barrel_FMN-bd"/>
</dbReference>
<dbReference type="PANTHER" id="PTHR34818:SF1">
    <property type="entry name" value="PROTEIN BLI-3"/>
    <property type="match status" value="1"/>
</dbReference>
<feature type="domain" description="General stress protein FMN-binding split barrel" evidence="1">
    <location>
        <begin position="9"/>
        <end position="154"/>
    </location>
</feature>